<sequence>MTAATIDEAAMLIFLKFLPLSLTPARQSVTVFLAYQHGFLCSGSTWESVTSRRGVERRLLAAVLECPTGA</sequence>
<reference evidence="1" key="2">
    <citation type="submission" date="2020-09" db="EMBL/GenBank/DDBJ databases">
        <authorList>
            <person name="Sun Q."/>
            <person name="Ohkuma M."/>
        </authorList>
    </citation>
    <scope>NUCLEOTIDE SEQUENCE</scope>
    <source>
        <strain evidence="1">JCM 4122</strain>
    </source>
</reference>
<comment type="caution">
    <text evidence="1">The sequence shown here is derived from an EMBL/GenBank/DDBJ whole genome shotgun (WGS) entry which is preliminary data.</text>
</comment>
<dbReference type="EMBL" id="BNBE01000002">
    <property type="protein sequence ID" value="GHG05135.1"/>
    <property type="molecule type" value="Genomic_DNA"/>
</dbReference>
<accession>A0A919BPN8</accession>
<protein>
    <submittedName>
        <fullName evidence="1">Uncharacterized protein</fullName>
    </submittedName>
</protein>
<keyword evidence="2" id="KW-1185">Reference proteome</keyword>
<dbReference type="AlphaFoldDB" id="A0A919BPN8"/>
<organism evidence="1 2">
    <name type="scientific">Streptomyces filamentosus</name>
    <name type="common">Streptomyces roseosporus</name>
    <dbReference type="NCBI Taxonomy" id="67294"/>
    <lineage>
        <taxon>Bacteria</taxon>
        <taxon>Bacillati</taxon>
        <taxon>Actinomycetota</taxon>
        <taxon>Actinomycetes</taxon>
        <taxon>Kitasatosporales</taxon>
        <taxon>Streptomycetaceae</taxon>
        <taxon>Streptomyces</taxon>
    </lineage>
</organism>
<evidence type="ECO:0000313" key="2">
    <source>
        <dbReference type="Proteomes" id="UP000632849"/>
    </source>
</evidence>
<proteinExistence type="predicted"/>
<dbReference type="Proteomes" id="UP000632849">
    <property type="component" value="Unassembled WGS sequence"/>
</dbReference>
<gene>
    <name evidence="1" type="ORF">GCM10017667_39840</name>
</gene>
<reference evidence="1" key="1">
    <citation type="journal article" date="2014" name="Int. J. Syst. Evol. Microbiol.">
        <title>Complete genome sequence of Corynebacterium casei LMG S-19264T (=DSM 44701T), isolated from a smear-ripened cheese.</title>
        <authorList>
            <consortium name="US DOE Joint Genome Institute (JGI-PGF)"/>
            <person name="Walter F."/>
            <person name="Albersmeier A."/>
            <person name="Kalinowski J."/>
            <person name="Ruckert C."/>
        </authorList>
    </citation>
    <scope>NUCLEOTIDE SEQUENCE</scope>
    <source>
        <strain evidence="1">JCM 4122</strain>
    </source>
</reference>
<name>A0A919BPN8_STRFL</name>
<evidence type="ECO:0000313" key="1">
    <source>
        <dbReference type="EMBL" id="GHG05135.1"/>
    </source>
</evidence>